<dbReference type="RefSeq" id="WP_130453631.1">
    <property type="nucleotide sequence ID" value="NZ_QYAG01000001.1"/>
</dbReference>
<accession>A0A4Q7TZD3</accession>
<dbReference type="Pfam" id="PF03724">
    <property type="entry name" value="META"/>
    <property type="match status" value="1"/>
</dbReference>
<evidence type="ECO:0000259" key="2">
    <source>
        <dbReference type="Pfam" id="PF03724"/>
    </source>
</evidence>
<keyword evidence="1" id="KW-0732">Signal</keyword>
<dbReference type="InterPro" id="IPR005184">
    <property type="entry name" value="DUF306_Meta_HslJ"/>
</dbReference>
<protein>
    <submittedName>
        <fullName evidence="3">META domain-containing protein</fullName>
    </submittedName>
</protein>
<keyword evidence="4" id="KW-1185">Reference proteome</keyword>
<comment type="caution">
    <text evidence="3">The sequence shown here is derived from an EMBL/GenBank/DDBJ whole genome shotgun (WGS) entry which is preliminary data.</text>
</comment>
<dbReference type="EMBL" id="SHKI01000004">
    <property type="protein sequence ID" value="RZT65987.1"/>
    <property type="molecule type" value="Genomic_DNA"/>
</dbReference>
<proteinExistence type="predicted"/>
<evidence type="ECO:0000256" key="1">
    <source>
        <dbReference type="SAM" id="SignalP"/>
    </source>
</evidence>
<evidence type="ECO:0000313" key="4">
    <source>
        <dbReference type="Proteomes" id="UP000291832"/>
    </source>
</evidence>
<dbReference type="OrthoDB" id="4990393at2"/>
<name>A0A4Q7TZD3_9MICO</name>
<dbReference type="AlphaFoldDB" id="A0A4Q7TZD3"/>
<organism evidence="3 4">
    <name type="scientific">Leucobacter luti</name>
    <dbReference type="NCBI Taxonomy" id="340320"/>
    <lineage>
        <taxon>Bacteria</taxon>
        <taxon>Bacillati</taxon>
        <taxon>Actinomycetota</taxon>
        <taxon>Actinomycetes</taxon>
        <taxon>Micrococcales</taxon>
        <taxon>Microbacteriaceae</taxon>
        <taxon>Leucobacter</taxon>
    </lineage>
</organism>
<dbReference type="InterPro" id="IPR038670">
    <property type="entry name" value="HslJ-like_sf"/>
</dbReference>
<feature type="chain" id="PRO_5039342933" evidence="1">
    <location>
        <begin position="22"/>
        <end position="135"/>
    </location>
</feature>
<reference evidence="3 4" key="1">
    <citation type="journal article" date="2015" name="Stand. Genomic Sci.">
        <title>Genomic Encyclopedia of Bacterial and Archaeal Type Strains, Phase III: the genomes of soil and plant-associated and newly described type strains.</title>
        <authorList>
            <person name="Whitman W.B."/>
            <person name="Woyke T."/>
            <person name="Klenk H.P."/>
            <person name="Zhou Y."/>
            <person name="Lilburn T.G."/>
            <person name="Beck B.J."/>
            <person name="De Vos P."/>
            <person name="Vandamme P."/>
            <person name="Eisen J.A."/>
            <person name="Garrity G."/>
            <person name="Hugenholtz P."/>
            <person name="Kyrpides N.C."/>
        </authorList>
    </citation>
    <scope>NUCLEOTIDE SEQUENCE [LARGE SCALE GENOMIC DNA]</scope>
    <source>
        <strain evidence="3 4">RF6</strain>
    </source>
</reference>
<evidence type="ECO:0000313" key="3">
    <source>
        <dbReference type="EMBL" id="RZT65987.1"/>
    </source>
</evidence>
<dbReference type="PROSITE" id="PS51257">
    <property type="entry name" value="PROKAR_LIPOPROTEIN"/>
    <property type="match status" value="1"/>
</dbReference>
<sequence length="135" mass="13654">MKTQFRAVGALAAAASLFILAGCATSASAPADLAGSWGTPDTRGEPSLNFIPAEDGSAAGQFGGNDGCNTIGGDYTVEGETIEFGAIRATMMYCEGVDTWLSQAHTGTVSGDTLTVLNEQGEQIGTLDRASAAAE</sequence>
<gene>
    <name evidence="3" type="ORF">EV139_1411</name>
</gene>
<feature type="signal peptide" evidence="1">
    <location>
        <begin position="1"/>
        <end position="21"/>
    </location>
</feature>
<dbReference type="Proteomes" id="UP000291832">
    <property type="component" value="Unassembled WGS sequence"/>
</dbReference>
<feature type="domain" description="DUF306" evidence="2">
    <location>
        <begin position="42"/>
        <end position="124"/>
    </location>
</feature>
<dbReference type="Gene3D" id="2.40.128.270">
    <property type="match status" value="1"/>
</dbReference>